<comment type="caution">
    <text evidence="1">The sequence shown here is derived from an EMBL/GenBank/DDBJ whole genome shotgun (WGS) entry which is preliminary data.</text>
</comment>
<reference evidence="1" key="1">
    <citation type="journal article" date="2023" name="Mol. Ecol. Resour.">
        <title>Chromosome-level genome assembly of a triploid poplar Populus alba 'Berolinensis'.</title>
        <authorList>
            <person name="Chen S."/>
            <person name="Yu Y."/>
            <person name="Wang X."/>
            <person name="Wang S."/>
            <person name="Zhang T."/>
            <person name="Zhou Y."/>
            <person name="He R."/>
            <person name="Meng N."/>
            <person name="Wang Y."/>
            <person name="Liu W."/>
            <person name="Liu Z."/>
            <person name="Liu J."/>
            <person name="Guo Q."/>
            <person name="Huang H."/>
            <person name="Sederoff R.R."/>
            <person name="Wang G."/>
            <person name="Qu G."/>
            <person name="Chen S."/>
        </authorList>
    </citation>
    <scope>NUCLEOTIDE SEQUENCE</scope>
    <source>
        <strain evidence="1">SC-2020</strain>
    </source>
</reference>
<organism evidence="1 2">
    <name type="scientific">Populus alba x Populus x berolinensis</name>
    <dbReference type="NCBI Taxonomy" id="444605"/>
    <lineage>
        <taxon>Eukaryota</taxon>
        <taxon>Viridiplantae</taxon>
        <taxon>Streptophyta</taxon>
        <taxon>Embryophyta</taxon>
        <taxon>Tracheophyta</taxon>
        <taxon>Spermatophyta</taxon>
        <taxon>Magnoliopsida</taxon>
        <taxon>eudicotyledons</taxon>
        <taxon>Gunneridae</taxon>
        <taxon>Pentapetalae</taxon>
        <taxon>rosids</taxon>
        <taxon>fabids</taxon>
        <taxon>Malpighiales</taxon>
        <taxon>Salicaceae</taxon>
        <taxon>Saliceae</taxon>
        <taxon>Populus</taxon>
    </lineage>
</organism>
<gene>
    <name evidence="1" type="ORF">NC653_031442</name>
</gene>
<dbReference type="Proteomes" id="UP001164929">
    <property type="component" value="Chromosome 13"/>
</dbReference>
<evidence type="ECO:0000313" key="1">
    <source>
        <dbReference type="EMBL" id="KAJ6975602.1"/>
    </source>
</evidence>
<keyword evidence="2" id="KW-1185">Reference proteome</keyword>
<dbReference type="AlphaFoldDB" id="A0AAD6M1A5"/>
<proteinExistence type="predicted"/>
<name>A0AAD6M1A5_9ROSI</name>
<dbReference type="PROSITE" id="PS51257">
    <property type="entry name" value="PROKAR_LIPOPROTEIN"/>
    <property type="match status" value="1"/>
</dbReference>
<accession>A0AAD6M1A5</accession>
<dbReference type="EMBL" id="JAQIZT010000013">
    <property type="protein sequence ID" value="KAJ6975602.1"/>
    <property type="molecule type" value="Genomic_DNA"/>
</dbReference>
<evidence type="ECO:0000313" key="2">
    <source>
        <dbReference type="Proteomes" id="UP001164929"/>
    </source>
</evidence>
<protein>
    <submittedName>
        <fullName evidence="1">Uncharacterized protein</fullName>
    </submittedName>
</protein>
<sequence length="63" mass="7268">MQQVRNRLKDFAKSLFQSPGSGFPLLSVSSVSSCFISNPARIREVEVHNGRMELHIHHYRENE</sequence>